<accession>A0A165RWG2</accession>
<feature type="transmembrane region" description="Helical" evidence="1">
    <location>
        <begin position="233"/>
        <end position="251"/>
    </location>
</feature>
<feature type="domain" description="DUF6533" evidence="2">
    <location>
        <begin position="62"/>
        <end position="100"/>
    </location>
</feature>
<evidence type="ECO:0000313" key="4">
    <source>
        <dbReference type="Proteomes" id="UP000076727"/>
    </source>
</evidence>
<name>A0A165RWG2_9APHY</name>
<evidence type="ECO:0000259" key="2">
    <source>
        <dbReference type="Pfam" id="PF20151"/>
    </source>
</evidence>
<feature type="transmembrane region" description="Helical" evidence="1">
    <location>
        <begin position="90"/>
        <end position="111"/>
    </location>
</feature>
<dbReference type="AlphaFoldDB" id="A0A165RWG2"/>
<dbReference type="OrthoDB" id="2751164at2759"/>
<proteinExistence type="predicted"/>
<evidence type="ECO:0000313" key="3">
    <source>
        <dbReference type="EMBL" id="KZT71238.1"/>
    </source>
</evidence>
<keyword evidence="1" id="KW-0812">Transmembrane</keyword>
<organism evidence="3 4">
    <name type="scientific">Daedalea quercina L-15889</name>
    <dbReference type="NCBI Taxonomy" id="1314783"/>
    <lineage>
        <taxon>Eukaryota</taxon>
        <taxon>Fungi</taxon>
        <taxon>Dikarya</taxon>
        <taxon>Basidiomycota</taxon>
        <taxon>Agaricomycotina</taxon>
        <taxon>Agaricomycetes</taxon>
        <taxon>Polyporales</taxon>
        <taxon>Fomitopsis</taxon>
    </lineage>
</organism>
<evidence type="ECO:0000256" key="1">
    <source>
        <dbReference type="SAM" id="Phobius"/>
    </source>
</evidence>
<dbReference type="Proteomes" id="UP000076727">
    <property type="component" value="Unassembled WGS sequence"/>
</dbReference>
<protein>
    <recommendedName>
        <fullName evidence="2">DUF6533 domain-containing protein</fullName>
    </recommendedName>
</protein>
<dbReference type="Pfam" id="PF20151">
    <property type="entry name" value="DUF6533"/>
    <property type="match status" value="1"/>
</dbReference>
<feature type="transmembrane region" description="Helical" evidence="1">
    <location>
        <begin position="162"/>
        <end position="182"/>
    </location>
</feature>
<feature type="transmembrane region" description="Helical" evidence="1">
    <location>
        <begin position="202"/>
        <end position="227"/>
    </location>
</feature>
<sequence>MNTFSLWQEAVFCLKCASTKLNFSLHAVLQALDGEALNSLTNSDSQQLLCIDCDHLTDRDLAAIYFYDTALSFSDSVELIWCRRITPASILYILNRYLTIPLLLLQLIAIAEKDCKVWSSRSRPQPPITIFVKGVHHESSSKWNHLFSAHRLGNLDFYNFDWKLPAIVTSLVLLQFCTLVAWGRVGEYATVLYKRNSLMARLLLNGATYFLVHLVLNILDAVLTATGTFSDTVVFNAIFTPLILSHFFLSIRQAYYATEQQVSTPSQLSSLNFAGRTLAPSKDREARHFESDLNSTAVEEDIDDADREWAIN</sequence>
<dbReference type="EMBL" id="KV429046">
    <property type="protein sequence ID" value="KZT71238.1"/>
    <property type="molecule type" value="Genomic_DNA"/>
</dbReference>
<keyword evidence="4" id="KW-1185">Reference proteome</keyword>
<reference evidence="3 4" key="1">
    <citation type="journal article" date="2016" name="Mol. Biol. Evol.">
        <title>Comparative Genomics of Early-Diverging Mushroom-Forming Fungi Provides Insights into the Origins of Lignocellulose Decay Capabilities.</title>
        <authorList>
            <person name="Nagy L.G."/>
            <person name="Riley R."/>
            <person name="Tritt A."/>
            <person name="Adam C."/>
            <person name="Daum C."/>
            <person name="Floudas D."/>
            <person name="Sun H."/>
            <person name="Yadav J.S."/>
            <person name="Pangilinan J."/>
            <person name="Larsson K.H."/>
            <person name="Matsuura K."/>
            <person name="Barry K."/>
            <person name="Labutti K."/>
            <person name="Kuo R."/>
            <person name="Ohm R.A."/>
            <person name="Bhattacharya S.S."/>
            <person name="Shirouzu T."/>
            <person name="Yoshinaga Y."/>
            <person name="Martin F.M."/>
            <person name="Grigoriev I.V."/>
            <person name="Hibbett D.S."/>
        </authorList>
    </citation>
    <scope>NUCLEOTIDE SEQUENCE [LARGE SCALE GENOMIC DNA]</scope>
    <source>
        <strain evidence="3 4">L-15889</strain>
    </source>
</reference>
<keyword evidence="1" id="KW-1133">Transmembrane helix</keyword>
<gene>
    <name evidence="3" type="ORF">DAEQUDRAFT_736771</name>
</gene>
<keyword evidence="1" id="KW-0472">Membrane</keyword>
<dbReference type="InterPro" id="IPR045340">
    <property type="entry name" value="DUF6533"/>
</dbReference>